<dbReference type="GO" id="GO:0005886">
    <property type="term" value="C:plasma membrane"/>
    <property type="evidence" value="ECO:0007669"/>
    <property type="project" value="UniProtKB-SubCell"/>
</dbReference>
<dbReference type="Pfam" id="PF01925">
    <property type="entry name" value="TauE"/>
    <property type="match status" value="1"/>
</dbReference>
<dbReference type="InterPro" id="IPR002781">
    <property type="entry name" value="TM_pro_TauE-like"/>
</dbReference>
<dbReference type="PANTHER" id="PTHR43701:SF2">
    <property type="entry name" value="MEMBRANE TRANSPORTER PROTEIN YJNA-RELATED"/>
    <property type="match status" value="1"/>
</dbReference>
<proteinExistence type="inferred from homology"/>
<evidence type="ECO:0000256" key="2">
    <source>
        <dbReference type="ARBA" id="ARBA00022692"/>
    </source>
</evidence>
<organism evidence="6 7">
    <name type="scientific">Syntrophotalea acetylenivorans</name>
    <dbReference type="NCBI Taxonomy" id="1842532"/>
    <lineage>
        <taxon>Bacteria</taxon>
        <taxon>Pseudomonadati</taxon>
        <taxon>Thermodesulfobacteriota</taxon>
        <taxon>Desulfuromonadia</taxon>
        <taxon>Desulfuromonadales</taxon>
        <taxon>Syntrophotaleaceae</taxon>
        <taxon>Syntrophotalea</taxon>
    </lineage>
</organism>
<reference evidence="6 7" key="1">
    <citation type="journal article" date="2017" name="Genome Announc.">
        <title>Complete Genome Sequences of Two Acetylene-Fermenting Pelobacter acetylenicus Strains.</title>
        <authorList>
            <person name="Sutton J.M."/>
            <person name="Baesman S.M."/>
            <person name="Fierst J.L."/>
            <person name="Poret-Peterson A.T."/>
            <person name="Oremland R.S."/>
            <person name="Dunlap D.S."/>
            <person name="Akob D.M."/>
        </authorList>
    </citation>
    <scope>NUCLEOTIDE SEQUENCE [LARGE SCALE GENOMIC DNA]</scope>
    <source>
        <strain evidence="6 7">SFB93</strain>
    </source>
</reference>
<keyword evidence="2 5" id="KW-0812">Transmembrane</keyword>
<feature type="transmembrane region" description="Helical" evidence="5">
    <location>
        <begin position="219"/>
        <end position="243"/>
    </location>
</feature>
<dbReference type="PANTHER" id="PTHR43701">
    <property type="entry name" value="MEMBRANE TRANSPORTER PROTEIN MJ0441-RELATED"/>
    <property type="match status" value="1"/>
</dbReference>
<evidence type="ECO:0000256" key="4">
    <source>
        <dbReference type="ARBA" id="ARBA00023136"/>
    </source>
</evidence>
<keyword evidence="3 5" id="KW-1133">Transmembrane helix</keyword>
<dbReference type="AlphaFoldDB" id="A0A1L3GQN5"/>
<feature type="transmembrane region" description="Helical" evidence="5">
    <location>
        <begin position="139"/>
        <end position="158"/>
    </location>
</feature>
<evidence type="ECO:0000256" key="1">
    <source>
        <dbReference type="ARBA" id="ARBA00004141"/>
    </source>
</evidence>
<comment type="similarity">
    <text evidence="5">Belongs to the 4-toluene sulfonate uptake permease (TSUP) (TC 2.A.102) family.</text>
</comment>
<feature type="transmembrane region" description="Helical" evidence="5">
    <location>
        <begin position="249"/>
        <end position="267"/>
    </location>
</feature>
<accession>A0A1L3GQN5</accession>
<dbReference type="InterPro" id="IPR051598">
    <property type="entry name" value="TSUP/Inactive_protease-like"/>
</dbReference>
<feature type="transmembrane region" description="Helical" evidence="5">
    <location>
        <begin position="110"/>
        <end position="132"/>
    </location>
</feature>
<protein>
    <recommendedName>
        <fullName evidence="5">Probable membrane transporter protein</fullName>
    </recommendedName>
</protein>
<sequence length="300" mass="33397">MRMHRWIWRGSNYLLFWLFLDACYVLALFAIPTARPLSLSTFALAHLAGIAVGTLVMYTGVGAGVVWFPFFTLLGFHPADAASFSLFNQLAGKGSGSFKYLREGMIDWPVVRRCVPMALLGVSAGYLLGMVMPHRYDPWLLLAFAVVVLYLLLALLWRKLHPVQVDEGVIEVPTASRLLVVISSIFTGLLSVGTSDWLIPHLMRRLHMPASRAVASGIFVMFVTALFFWMLIAFGVLVGWRAWPANPPMLFGTVPGVMIGAQFGSRLVRFATMKRAQPVVFMAVLALSTGHMVYEFLRRL</sequence>
<feature type="transmembrane region" description="Helical" evidence="5">
    <location>
        <begin position="279"/>
        <end position="297"/>
    </location>
</feature>
<dbReference type="KEGG" id="pef:A7E78_10625"/>
<gene>
    <name evidence="6" type="ORF">A7E78_10625</name>
</gene>
<evidence type="ECO:0000256" key="5">
    <source>
        <dbReference type="RuleBase" id="RU363041"/>
    </source>
</evidence>
<evidence type="ECO:0000256" key="3">
    <source>
        <dbReference type="ARBA" id="ARBA00022989"/>
    </source>
</evidence>
<evidence type="ECO:0000313" key="6">
    <source>
        <dbReference type="EMBL" id="APG28261.1"/>
    </source>
</evidence>
<feature type="transmembrane region" description="Helical" evidence="5">
    <location>
        <begin position="12"/>
        <end position="31"/>
    </location>
</feature>
<keyword evidence="4 5" id="KW-0472">Membrane</keyword>
<comment type="subcellular location">
    <subcellularLocation>
        <location evidence="5">Cell membrane</location>
        <topology evidence="5">Multi-pass membrane protein</topology>
    </subcellularLocation>
    <subcellularLocation>
        <location evidence="1">Membrane</location>
        <topology evidence="1">Multi-pass membrane protein</topology>
    </subcellularLocation>
</comment>
<feature type="transmembrane region" description="Helical" evidence="5">
    <location>
        <begin position="178"/>
        <end position="199"/>
    </location>
</feature>
<keyword evidence="7" id="KW-1185">Reference proteome</keyword>
<dbReference type="STRING" id="1842532.A7E78_10625"/>
<dbReference type="Proteomes" id="UP000182517">
    <property type="component" value="Chromosome"/>
</dbReference>
<evidence type="ECO:0000313" key="7">
    <source>
        <dbReference type="Proteomes" id="UP000182517"/>
    </source>
</evidence>
<keyword evidence="5" id="KW-1003">Cell membrane</keyword>
<name>A0A1L3GQN5_9BACT</name>
<dbReference type="EMBL" id="CP015519">
    <property type="protein sequence ID" value="APG28261.1"/>
    <property type="molecule type" value="Genomic_DNA"/>
</dbReference>